<dbReference type="Proteomes" id="UP000310636">
    <property type="component" value="Unassembled WGS sequence"/>
</dbReference>
<comment type="caution">
    <text evidence="4">The sequence shown here is derived from an EMBL/GenBank/DDBJ whole genome shotgun (WGS) entry which is preliminary data.</text>
</comment>
<dbReference type="OrthoDB" id="504962at2"/>
<evidence type="ECO:0000313" key="5">
    <source>
        <dbReference type="Proteomes" id="UP000310636"/>
    </source>
</evidence>
<feature type="chain" id="PRO_5038961098" description="SLH domain-containing protein" evidence="2">
    <location>
        <begin position="28"/>
        <end position="1543"/>
    </location>
</feature>
<evidence type="ECO:0000256" key="1">
    <source>
        <dbReference type="SAM" id="MobiDB-lite"/>
    </source>
</evidence>
<keyword evidence="5" id="KW-1185">Reference proteome</keyword>
<dbReference type="PROSITE" id="PS51272">
    <property type="entry name" value="SLH"/>
    <property type="match status" value="3"/>
</dbReference>
<gene>
    <name evidence="4" type="ORF">E6C55_25670</name>
</gene>
<dbReference type="InterPro" id="IPR051465">
    <property type="entry name" value="Cell_Envelope_Struct_Comp"/>
</dbReference>
<dbReference type="InterPro" id="IPR008928">
    <property type="entry name" value="6-hairpin_glycosidase_sf"/>
</dbReference>
<feature type="region of interest" description="Disordered" evidence="1">
    <location>
        <begin position="1154"/>
        <end position="1177"/>
    </location>
</feature>
<sequence>MRRNMGRKILLLMLAVVLLASAAPVGAGSGVVGKAAAAGDDVVRWEADFSNIAADWYVEPGLTATANGAAGVQMAVNADADPAWQKMSALQQLSFDMEDDPKLAISVADVQGGSWSVKASDGTQAYVLTGGDRSDTGEFVFPIAEATGWTGVKSFTLELWAIGAGSATTIDQIRITGANPAAEYPIWEADLSNLNAWVKEDLVLDYTDEGGLRMQVNDTADPPYQKMTTVKRFTVDMAAGPILKLRIGAVDPGGSWSVKLEDSSGSDIGLSGDQSTAGSFAFDIPDATGWDGTKTFAVSVWGIGGGKSVTIDSLQLVSRVPVEEEVEQQTDDPGVDSAVPTSAELRETGELQRRDLSLPGSKLVLNPFDFKTAGGTTASQYSNRPTLPLNLGYLNAASQRTSRELSDMVMLYKAVPGATGGIAYGWRPSIGQLDMWQAGLPDQQSPEDLLVEPVGDQGVKLSVSANANPVWQAIYTKDPITVDLDETSTLEVSVSDVAGMWSLKVNDGVSEYVLQSDTGKDGTLLYDLRQITGWSGTKSFRVYLFAIGQGASATFSKLQILHVEQKLAGAASYSTEWTPTELPFQASYQDGSSIQGADFLYDENTVVRSASLAGAAPGSSLYVGGKYNGSVAWADGVLTIDQGGHAAAIAINGASAATAIQYYASESDLLADINALDQAPAQGFWLLELSADALPAGKLIVAAALAAGDDKESAADWAQAPLTADLQQVRAAREAYWDAYLASVPQPASFEMPTIMRKGVASADVKHDYYAAWVLLAQNVLPSEAAYPYPQIATGKASLWDEGEPTNPFTASWDSLMGIQLYAYVDPDTAWNAFRGLMSLVQEDGQLGGESLPSRKAQTALILYKVTGNLAHLQEVYPALTRYLNWRIDNPRWIYGTHDNPNERDAEFVVSAMMDIKRMEEIADILGLPADRADWEAKRLALFEQYKTWFWPTTSSLPSQYYDVGTGSRAGGNPIWVTTGLYVDELQGTYSDTMLQLFDSYFDPSQSFAGFVNPKQPDWGYTIYGLIAKGQVEKASQMVQIAMRDIVRTGNFFSESYTNDNPPLPAGVRPSLFGISQMIENVLLRNGFDYDKGTPSAVRLLEGTVGVSGLHVQGKTLNILIDGDNGLLTATGSYIGGTRALPIAGGETIALTYQPSESGEGGGGDTQTGNGSVGGTTGTIVTVKDGRSVVEVEAGRTLATIPFAQLEARELLVQFGAATVLFAESEVLALQSQASKAGGAALIVELAPDADAAKNKPAVGEGSAAAKFAGDAYRFRVGMQRTDGSESEVQLQNGAAVTLPYEESGIDEELLGVYAYDEATGRWNYIGGRIDRAANAAIVQLTANAKLAVLEYRKSFADVPQSHWAARVVQVLAARHIASGVSDERFEPSRPATRAEFMALLVKALELPKTDTTLPFVDAKEGAWYMSDLSSAFAAGLIQGTEGGALAPDASLTREEMATLLVRALGILQGNAAASAEGDQAAQATQAAQAIRDRNEVSSWAKENVSKALAEGLMRGKGSGLFDPHSLASRAETAQAVWNLLNR</sequence>
<evidence type="ECO:0000259" key="3">
    <source>
        <dbReference type="PROSITE" id="PS51272"/>
    </source>
</evidence>
<proteinExistence type="predicted"/>
<dbReference type="SUPFAM" id="SSF48208">
    <property type="entry name" value="Six-hairpin glycosidases"/>
    <property type="match status" value="1"/>
</dbReference>
<feature type="domain" description="SLH" evidence="3">
    <location>
        <begin position="1488"/>
        <end position="1543"/>
    </location>
</feature>
<evidence type="ECO:0000256" key="2">
    <source>
        <dbReference type="SAM" id="SignalP"/>
    </source>
</evidence>
<feature type="compositionally biased region" description="Gly residues" evidence="1">
    <location>
        <begin position="1159"/>
        <end position="1177"/>
    </location>
</feature>
<feature type="signal peptide" evidence="2">
    <location>
        <begin position="1"/>
        <end position="27"/>
    </location>
</feature>
<dbReference type="InterPro" id="IPR012341">
    <property type="entry name" value="6hp_glycosidase-like_sf"/>
</dbReference>
<reference evidence="4 5" key="1">
    <citation type="submission" date="2019-04" db="EMBL/GenBank/DDBJ databases">
        <title>Cohnella sp. nov. isolated from preserved vegetables.</title>
        <authorList>
            <person name="Lin S.-Y."/>
            <person name="Hung M.-H."/>
            <person name="Young C.-C."/>
        </authorList>
    </citation>
    <scope>NUCLEOTIDE SEQUENCE [LARGE SCALE GENOMIC DNA]</scope>
    <source>
        <strain evidence="4 5">CC-MHH1044</strain>
    </source>
</reference>
<dbReference type="GO" id="GO:0005975">
    <property type="term" value="P:carbohydrate metabolic process"/>
    <property type="evidence" value="ECO:0007669"/>
    <property type="project" value="InterPro"/>
</dbReference>
<keyword evidence="2" id="KW-0732">Signal</keyword>
<feature type="domain" description="SLH" evidence="3">
    <location>
        <begin position="1352"/>
        <end position="1415"/>
    </location>
</feature>
<name>A0A4S4BJM0_9BACL</name>
<organism evidence="4 5">
    <name type="scientific">Cohnella fermenti</name>
    <dbReference type="NCBI Taxonomy" id="2565925"/>
    <lineage>
        <taxon>Bacteria</taxon>
        <taxon>Bacillati</taxon>
        <taxon>Bacillota</taxon>
        <taxon>Bacilli</taxon>
        <taxon>Bacillales</taxon>
        <taxon>Paenibacillaceae</taxon>
        <taxon>Cohnella</taxon>
    </lineage>
</organism>
<dbReference type="PANTHER" id="PTHR43308">
    <property type="entry name" value="OUTER MEMBRANE PROTEIN ALPHA-RELATED"/>
    <property type="match status" value="1"/>
</dbReference>
<evidence type="ECO:0000313" key="4">
    <source>
        <dbReference type="EMBL" id="THF74292.1"/>
    </source>
</evidence>
<dbReference type="RefSeq" id="WP_136372693.1">
    <property type="nucleotide sequence ID" value="NZ_SSOB01000042.1"/>
</dbReference>
<dbReference type="EMBL" id="SSOB01000042">
    <property type="protein sequence ID" value="THF74292.1"/>
    <property type="molecule type" value="Genomic_DNA"/>
</dbReference>
<dbReference type="Pfam" id="PF00395">
    <property type="entry name" value="SLH"/>
    <property type="match status" value="3"/>
</dbReference>
<protein>
    <recommendedName>
        <fullName evidence="3">SLH domain-containing protein</fullName>
    </recommendedName>
</protein>
<feature type="domain" description="SLH" evidence="3">
    <location>
        <begin position="1416"/>
        <end position="1475"/>
    </location>
</feature>
<dbReference type="Gene3D" id="1.50.10.10">
    <property type="match status" value="1"/>
</dbReference>
<accession>A0A4S4BJM0</accession>
<dbReference type="PANTHER" id="PTHR43308:SF5">
    <property type="entry name" value="S-LAYER PROTEIN _ PEPTIDOGLYCAN ENDO-BETA-N-ACETYLGLUCOSAMINIDASE"/>
    <property type="match status" value="1"/>
</dbReference>
<dbReference type="InterPro" id="IPR001119">
    <property type="entry name" value="SLH_dom"/>
</dbReference>